<evidence type="ECO:0000313" key="4">
    <source>
        <dbReference type="EMBL" id="KAG9254817.1"/>
    </source>
</evidence>
<evidence type="ECO:0000259" key="3">
    <source>
        <dbReference type="PROSITE" id="PS51462"/>
    </source>
</evidence>
<comment type="caution">
    <text evidence="4">The sequence shown here is derived from an EMBL/GenBank/DDBJ whole genome shotgun (WGS) entry which is preliminary data.</text>
</comment>
<name>A0A9P8CQ18_9HYPO</name>
<dbReference type="EMBL" id="MU251253">
    <property type="protein sequence ID" value="KAG9254817.1"/>
    <property type="molecule type" value="Genomic_DNA"/>
</dbReference>
<dbReference type="GeneID" id="70295895"/>
<dbReference type="GO" id="GO:0035539">
    <property type="term" value="F:8-oxo-7,8-dihydrodeoxyguanosine triphosphate pyrophosphatase activity"/>
    <property type="evidence" value="ECO:0007669"/>
    <property type="project" value="TreeGrafter"/>
</dbReference>
<evidence type="ECO:0000256" key="1">
    <source>
        <dbReference type="ARBA" id="ARBA00022801"/>
    </source>
</evidence>
<dbReference type="InterPro" id="IPR000086">
    <property type="entry name" value="NUDIX_hydrolase_dom"/>
</dbReference>
<dbReference type="PRINTS" id="PR00502">
    <property type="entry name" value="NUDIXFAMILY"/>
</dbReference>
<protein>
    <submittedName>
        <fullName evidence="4">NUDIX hydrolase domain-like protein</fullName>
    </submittedName>
</protein>
<sequence>MPPTSQNPRKPGVAVLITHPSLPDTVLLGLRKGSHGANSWGLPGGHVDPGETHATTAVREVLEETGLEIAVSDDEVAHTQDDFEKEGKYYDTYFLRGTVTDTTASPEIKEPNKCAEWRWFAWEELRQMREMSGPDEYLFRPMWQLVGLNPELQSLLK</sequence>
<evidence type="ECO:0000313" key="5">
    <source>
        <dbReference type="Proteomes" id="UP000887229"/>
    </source>
</evidence>
<dbReference type="PANTHER" id="PTHR16099">
    <property type="entry name" value="8-OXO-DGTP DIPHOSPHATES NUDT15"/>
    <property type="match status" value="1"/>
</dbReference>
<dbReference type="PANTHER" id="PTHR16099:SF5">
    <property type="entry name" value="NUCLEOTIDE TRIPHOSPHATE DIPHOSPHATASE NUDT15"/>
    <property type="match status" value="1"/>
</dbReference>
<dbReference type="AlphaFoldDB" id="A0A9P8CQ18"/>
<dbReference type="Gene3D" id="3.90.79.10">
    <property type="entry name" value="Nucleoside Triphosphate Pyrophosphohydrolase"/>
    <property type="match status" value="1"/>
</dbReference>
<dbReference type="PROSITE" id="PS00893">
    <property type="entry name" value="NUDIX_BOX"/>
    <property type="match status" value="1"/>
</dbReference>
<comment type="similarity">
    <text evidence="2">Belongs to the Nudix hydrolase family.</text>
</comment>
<organism evidence="4 5">
    <name type="scientific">Emericellopsis atlantica</name>
    <dbReference type="NCBI Taxonomy" id="2614577"/>
    <lineage>
        <taxon>Eukaryota</taxon>
        <taxon>Fungi</taxon>
        <taxon>Dikarya</taxon>
        <taxon>Ascomycota</taxon>
        <taxon>Pezizomycotina</taxon>
        <taxon>Sordariomycetes</taxon>
        <taxon>Hypocreomycetidae</taxon>
        <taxon>Hypocreales</taxon>
        <taxon>Bionectriaceae</taxon>
        <taxon>Emericellopsis</taxon>
    </lineage>
</organism>
<proteinExistence type="inferred from homology"/>
<dbReference type="CDD" id="cd04678">
    <property type="entry name" value="NUDIX_MTH2_Nudt15"/>
    <property type="match status" value="1"/>
</dbReference>
<dbReference type="InterPro" id="IPR015797">
    <property type="entry name" value="NUDIX_hydrolase-like_dom_sf"/>
</dbReference>
<dbReference type="InterPro" id="IPR020084">
    <property type="entry name" value="NUDIX_hydrolase_CS"/>
</dbReference>
<dbReference type="RefSeq" id="XP_046118741.1">
    <property type="nucleotide sequence ID" value="XM_046264992.1"/>
</dbReference>
<feature type="domain" description="Nudix hydrolase" evidence="3">
    <location>
        <begin position="8"/>
        <end position="143"/>
    </location>
</feature>
<evidence type="ECO:0000256" key="2">
    <source>
        <dbReference type="RuleBase" id="RU003476"/>
    </source>
</evidence>
<dbReference type="PROSITE" id="PS51462">
    <property type="entry name" value="NUDIX"/>
    <property type="match status" value="1"/>
</dbReference>
<accession>A0A9P8CQ18</accession>
<dbReference type="Pfam" id="PF00293">
    <property type="entry name" value="NUDIX"/>
    <property type="match status" value="1"/>
</dbReference>
<keyword evidence="5" id="KW-1185">Reference proteome</keyword>
<dbReference type="GO" id="GO:0005829">
    <property type="term" value="C:cytosol"/>
    <property type="evidence" value="ECO:0007669"/>
    <property type="project" value="TreeGrafter"/>
</dbReference>
<dbReference type="FunFam" id="3.90.79.10:FF:000060">
    <property type="entry name" value="Nudix hydrolase 1"/>
    <property type="match status" value="1"/>
</dbReference>
<dbReference type="Proteomes" id="UP000887229">
    <property type="component" value="Unassembled WGS sequence"/>
</dbReference>
<dbReference type="GO" id="GO:0006203">
    <property type="term" value="P:dGTP catabolic process"/>
    <property type="evidence" value="ECO:0007669"/>
    <property type="project" value="TreeGrafter"/>
</dbReference>
<gene>
    <name evidence="4" type="ORF">F5Z01DRAFT_673962</name>
</gene>
<keyword evidence="1 2" id="KW-0378">Hydrolase</keyword>
<dbReference type="SUPFAM" id="SSF55811">
    <property type="entry name" value="Nudix"/>
    <property type="match status" value="1"/>
</dbReference>
<dbReference type="OrthoDB" id="447842at2759"/>
<dbReference type="InterPro" id="IPR020476">
    <property type="entry name" value="Nudix_hydrolase"/>
</dbReference>
<reference evidence="4" key="1">
    <citation type="journal article" date="2021" name="IMA Fungus">
        <title>Genomic characterization of three marine fungi, including Emericellopsis atlantica sp. nov. with signatures of a generalist lifestyle and marine biomass degradation.</title>
        <authorList>
            <person name="Hagestad O.C."/>
            <person name="Hou L."/>
            <person name="Andersen J.H."/>
            <person name="Hansen E.H."/>
            <person name="Altermark B."/>
            <person name="Li C."/>
            <person name="Kuhnert E."/>
            <person name="Cox R.J."/>
            <person name="Crous P.W."/>
            <person name="Spatafora J.W."/>
            <person name="Lail K."/>
            <person name="Amirebrahimi M."/>
            <person name="Lipzen A."/>
            <person name="Pangilinan J."/>
            <person name="Andreopoulos W."/>
            <person name="Hayes R.D."/>
            <person name="Ng V."/>
            <person name="Grigoriev I.V."/>
            <person name="Jackson S.A."/>
            <person name="Sutton T.D.S."/>
            <person name="Dobson A.D.W."/>
            <person name="Rama T."/>
        </authorList>
    </citation>
    <scope>NUCLEOTIDE SEQUENCE</scope>
    <source>
        <strain evidence="4">TS7</strain>
    </source>
</reference>